<dbReference type="GO" id="GO:0016852">
    <property type="term" value="F:sirohydrochlorin cobaltochelatase activity"/>
    <property type="evidence" value="ECO:0007669"/>
    <property type="project" value="InterPro"/>
</dbReference>
<keyword evidence="2" id="KW-0479">Metal-binding</keyword>
<dbReference type="OrthoDB" id="9770331at2"/>
<dbReference type="GO" id="GO:0019251">
    <property type="term" value="P:anaerobic cobalamin biosynthetic process"/>
    <property type="evidence" value="ECO:0007669"/>
    <property type="project" value="InterPro"/>
</dbReference>
<dbReference type="PIRSF" id="PIRSF033579">
    <property type="entry name" value="Anaer_Co_chel"/>
    <property type="match status" value="1"/>
</dbReference>
<organism evidence="3 4">
    <name type="scientific">Anaerobium acetethylicum</name>
    <dbReference type="NCBI Taxonomy" id="1619234"/>
    <lineage>
        <taxon>Bacteria</taxon>
        <taxon>Bacillati</taxon>
        <taxon>Bacillota</taxon>
        <taxon>Clostridia</taxon>
        <taxon>Lachnospirales</taxon>
        <taxon>Lachnospiraceae</taxon>
        <taxon>Anaerobium</taxon>
    </lineage>
</organism>
<evidence type="ECO:0000313" key="4">
    <source>
        <dbReference type="Proteomes" id="UP000199315"/>
    </source>
</evidence>
<gene>
    <name evidence="3" type="ORF">SAMN05421730_103215</name>
</gene>
<dbReference type="InterPro" id="IPR010388">
    <property type="entry name" value="Anaerobic_Co-chelatase"/>
</dbReference>
<feature type="binding site" evidence="2">
    <location>
        <position position="147"/>
    </location>
    <ligand>
        <name>Co(2+)</name>
        <dbReference type="ChEBI" id="CHEBI:48828"/>
    </ligand>
</feature>
<dbReference type="Proteomes" id="UP000199315">
    <property type="component" value="Unassembled WGS sequence"/>
</dbReference>
<keyword evidence="2" id="KW-0170">Cobalt</keyword>
<reference evidence="3 4" key="1">
    <citation type="submission" date="2016-09" db="EMBL/GenBank/DDBJ databases">
        <authorList>
            <person name="Capua I."/>
            <person name="De Benedictis P."/>
            <person name="Joannis T."/>
            <person name="Lombin L.H."/>
            <person name="Cattoli G."/>
        </authorList>
    </citation>
    <scope>NUCLEOTIDE SEQUENCE [LARGE SCALE GENOMIC DNA]</scope>
    <source>
        <strain evidence="3 4">GluBS11</strain>
    </source>
</reference>
<accession>A0A1D3TXN2</accession>
<dbReference type="EMBL" id="FMKA01000032">
    <property type="protein sequence ID" value="SCP99094.1"/>
    <property type="molecule type" value="Genomic_DNA"/>
</dbReference>
<evidence type="ECO:0000256" key="2">
    <source>
        <dbReference type="PIRSR" id="PIRSR033579-3"/>
    </source>
</evidence>
<dbReference type="GO" id="GO:0046872">
    <property type="term" value="F:metal ion binding"/>
    <property type="evidence" value="ECO:0007669"/>
    <property type="project" value="UniProtKB-KW"/>
</dbReference>
<evidence type="ECO:0000313" key="3">
    <source>
        <dbReference type="EMBL" id="SCP99094.1"/>
    </source>
</evidence>
<feature type="active site" description="Proton acceptor" evidence="1">
    <location>
        <position position="147"/>
    </location>
</feature>
<dbReference type="RefSeq" id="WP_091236362.1">
    <property type="nucleotide sequence ID" value="NZ_FMKA01000032.1"/>
</dbReference>
<protein>
    <submittedName>
        <fullName evidence="3">Sirohydrochlorin cobaltochelatase</fullName>
    </submittedName>
</protein>
<proteinExistence type="predicted"/>
<dbReference type="Gene3D" id="3.40.50.1400">
    <property type="match status" value="2"/>
</dbReference>
<keyword evidence="4" id="KW-1185">Reference proteome</keyword>
<feature type="binding site" evidence="2">
    <location>
        <position position="209"/>
    </location>
    <ligand>
        <name>Co(2+)</name>
        <dbReference type="ChEBI" id="CHEBI:48828"/>
    </ligand>
</feature>
<evidence type="ECO:0000256" key="1">
    <source>
        <dbReference type="PIRSR" id="PIRSR033579-1"/>
    </source>
</evidence>
<name>A0A1D3TXN2_9FIRM</name>
<dbReference type="STRING" id="1619234.SAMN05421730_103215"/>
<dbReference type="Pfam" id="PF06180">
    <property type="entry name" value="CbiK"/>
    <property type="match status" value="1"/>
</dbReference>
<dbReference type="AlphaFoldDB" id="A0A1D3TXN2"/>
<dbReference type="SUPFAM" id="SSF53800">
    <property type="entry name" value="Chelatase"/>
    <property type="match status" value="1"/>
</dbReference>
<sequence length="274" mass="30385">MDEKNKAIIIAGHGTAHAESPAYRPDMLKSLISERYPDYLVIETHTSPKIISSLSASGTPLSTVTEILSSLESRHFEEVILLSAHLIPGLTYEEFRALILPFRDRFPRFAYTLPLLSSKEDMDDMVTGILSEFSALPADTALLFMGHGSGSSGNGAYRYTSERFRSLPGCRIFLETMNSHSLEPVMEELEIRGIRRIILAPFMMVSGVHARRDMAGDGPGSWKSILEAHGYSVSVLQKGLGDYGFVQRMLLDRLFTVQFTAPASELFDSEQKGC</sequence>